<name>W2CJP1_9BACT</name>
<keyword evidence="2" id="KW-1185">Reference proteome</keyword>
<protein>
    <submittedName>
        <fullName evidence="1">Uncharacterized protein</fullName>
    </submittedName>
</protein>
<dbReference type="AlphaFoldDB" id="W2CJP1"/>
<comment type="caution">
    <text evidence="1">The sequence shown here is derived from an EMBL/GenBank/DDBJ whole genome shotgun (WGS) entry which is preliminary data.</text>
</comment>
<accession>W2CJP1</accession>
<evidence type="ECO:0000313" key="2">
    <source>
        <dbReference type="Proteomes" id="UP000018874"/>
    </source>
</evidence>
<gene>
    <name evidence="1" type="ORF">T231_17405</name>
</gene>
<proteinExistence type="predicted"/>
<organism evidence="1 2">
    <name type="scientific">Tannerella sp. oral taxon BU063 isolate Cell 6/7/9</name>
    <dbReference type="NCBI Taxonomy" id="1411021"/>
    <lineage>
        <taxon>Bacteria</taxon>
        <taxon>Pseudomonadati</taxon>
        <taxon>Bacteroidota</taxon>
        <taxon>Bacteroidia</taxon>
        <taxon>Bacteroidales</taxon>
        <taxon>Tannerellaceae</taxon>
        <taxon>Tannerella</taxon>
    </lineage>
</organism>
<dbReference type="Proteomes" id="UP000018874">
    <property type="component" value="Unassembled WGS sequence"/>
</dbReference>
<sequence>MANLILDGYKIHAEKMNYIFIKAENVLRRGNEKKAEEESLPRPLHALISEIRKL</sequence>
<dbReference type="EMBL" id="AYYD01001283">
    <property type="protein sequence ID" value="ETK07454.1"/>
    <property type="molecule type" value="Genomic_DNA"/>
</dbReference>
<evidence type="ECO:0000313" key="1">
    <source>
        <dbReference type="EMBL" id="ETK07454.1"/>
    </source>
</evidence>
<reference evidence="1 2" key="1">
    <citation type="submission" date="2013-11" db="EMBL/GenBank/DDBJ databases">
        <title>Single cell genomics of uncultured Tannerella BU063 (oral taxon 286).</title>
        <authorList>
            <person name="Beall C.J."/>
            <person name="Campbell A.G."/>
            <person name="Griffen A.L."/>
            <person name="Podar M."/>
            <person name="Leys E.J."/>
        </authorList>
    </citation>
    <scope>NUCLEOTIDE SEQUENCE [LARGE SCALE GENOMIC DNA]</scope>
    <source>
        <strain evidence="1">Cell 6/7/9</strain>
    </source>
</reference>